<dbReference type="Gene3D" id="3.60.10.10">
    <property type="entry name" value="Endonuclease/exonuclease/phosphatase"/>
    <property type="match status" value="1"/>
</dbReference>
<dbReference type="Proteomes" id="UP000639775">
    <property type="component" value="Unassembled WGS sequence"/>
</dbReference>
<dbReference type="GO" id="GO:0004519">
    <property type="term" value="F:endonuclease activity"/>
    <property type="evidence" value="ECO:0007669"/>
    <property type="project" value="UniProtKB-KW"/>
</dbReference>
<dbReference type="EMBL" id="JAAORB010000072">
    <property type="protein sequence ID" value="NHQ76071.1"/>
    <property type="molecule type" value="Genomic_DNA"/>
</dbReference>
<dbReference type="InterPro" id="IPR005135">
    <property type="entry name" value="Endo/exonuclease/phosphatase"/>
</dbReference>
<dbReference type="InterPro" id="IPR036691">
    <property type="entry name" value="Endo/exonu/phosph_ase_sf"/>
</dbReference>
<gene>
    <name evidence="2" type="ORF">HAT86_16660</name>
</gene>
<keyword evidence="2" id="KW-0255">Endonuclease</keyword>
<keyword evidence="3" id="KW-1185">Reference proteome</keyword>
<name>A0A967BGW4_9RHOB</name>
<reference evidence="2" key="1">
    <citation type="submission" date="2020-03" db="EMBL/GenBank/DDBJ databases">
        <title>Roseovarius gahaiensis sp. nov., isolated from Gahai Saline Lake, China.</title>
        <authorList>
            <person name="Sun X."/>
        </authorList>
    </citation>
    <scope>NUCLEOTIDE SEQUENCE</scope>
    <source>
        <strain evidence="2">GH877</strain>
    </source>
</reference>
<organism evidence="2 3">
    <name type="scientific">Roseovarius gahaiensis</name>
    <dbReference type="NCBI Taxonomy" id="2716691"/>
    <lineage>
        <taxon>Bacteria</taxon>
        <taxon>Pseudomonadati</taxon>
        <taxon>Pseudomonadota</taxon>
        <taxon>Alphaproteobacteria</taxon>
        <taxon>Rhodobacterales</taxon>
        <taxon>Roseobacteraceae</taxon>
        <taxon>Roseovarius</taxon>
    </lineage>
</organism>
<dbReference type="SUPFAM" id="SSF56219">
    <property type="entry name" value="DNase I-like"/>
    <property type="match status" value="1"/>
</dbReference>
<sequence length="401" mass="43110">MGLFASQYVDARRCDVSDCRDDRGEAQPHLCPRRNRGRGAASRLICALWFVLAAAWAQAEPLRIATFNTGLERDGPGLLLRDILRGDDAQIRAVITVLANAAPDIVALQGVDHDHDLHTLRALRDAIALSGPDYPYILAPAPNAGRATGLDMDGDGRVARGADAQGYGRFVGQGGMAILSRYPIDGAGARDLSGILWRDVPGALLPTVGGQPFPSAQAQRIQRLSSVGHWIVPIKAPGGVVHLMPFHAAPHVFDGPEDRNGRRNHDEIRLWQHVLDGQFGPAPQERFVILGGATIDPVDGGGRKAAIRALLSDRRVIDPRPLRPGPVPAHPDLQGDARLHTVDWPAPGPGPLRVDYVLPSADWTVIDAAVHWPPPGVEGHEAAVTASTHRLVWVDLTYGKP</sequence>
<keyword evidence="2" id="KW-0378">Hydrolase</keyword>
<protein>
    <submittedName>
        <fullName evidence="2">Endonuclease/exonuclease/phosphatase family protein</fullName>
    </submittedName>
</protein>
<dbReference type="Pfam" id="PF03372">
    <property type="entry name" value="Exo_endo_phos"/>
    <property type="match status" value="1"/>
</dbReference>
<evidence type="ECO:0000313" key="2">
    <source>
        <dbReference type="EMBL" id="NHQ76071.1"/>
    </source>
</evidence>
<evidence type="ECO:0000313" key="3">
    <source>
        <dbReference type="Proteomes" id="UP000639775"/>
    </source>
</evidence>
<feature type="domain" description="Endonuclease/exonuclease/phosphatase" evidence="1">
    <location>
        <begin position="66"/>
        <end position="377"/>
    </location>
</feature>
<dbReference type="AlphaFoldDB" id="A0A967BGW4"/>
<comment type="caution">
    <text evidence="2">The sequence shown here is derived from an EMBL/GenBank/DDBJ whole genome shotgun (WGS) entry which is preliminary data.</text>
</comment>
<evidence type="ECO:0000259" key="1">
    <source>
        <dbReference type="Pfam" id="PF03372"/>
    </source>
</evidence>
<proteinExistence type="predicted"/>
<keyword evidence="2" id="KW-0540">Nuclease</keyword>
<accession>A0A967BGW4</accession>